<dbReference type="OrthoDB" id="630188at2759"/>
<dbReference type="CDD" id="cd07379">
    <property type="entry name" value="MPP_239FB"/>
    <property type="match status" value="1"/>
</dbReference>
<dbReference type="AlphaFoldDB" id="A0A0U1M3Y7"/>
<dbReference type="PANTHER" id="PTHR12905">
    <property type="entry name" value="METALLOPHOSPHOESTERASE"/>
    <property type="match status" value="1"/>
</dbReference>
<organism evidence="2 3">
    <name type="scientific">Talaromyces islandicus</name>
    <name type="common">Penicillium islandicum</name>
    <dbReference type="NCBI Taxonomy" id="28573"/>
    <lineage>
        <taxon>Eukaryota</taxon>
        <taxon>Fungi</taxon>
        <taxon>Dikarya</taxon>
        <taxon>Ascomycota</taxon>
        <taxon>Pezizomycotina</taxon>
        <taxon>Eurotiomycetes</taxon>
        <taxon>Eurotiomycetidae</taxon>
        <taxon>Eurotiales</taxon>
        <taxon>Trichocomaceae</taxon>
        <taxon>Talaromyces</taxon>
        <taxon>Talaromyces sect. Islandici</taxon>
    </lineage>
</organism>
<evidence type="ECO:0000313" key="3">
    <source>
        <dbReference type="Proteomes" id="UP000054383"/>
    </source>
</evidence>
<dbReference type="PANTHER" id="PTHR12905:SF0">
    <property type="entry name" value="CALCINEURIN-LIKE PHOSPHOESTERASE DOMAIN-CONTAINING PROTEIN"/>
    <property type="match status" value="1"/>
</dbReference>
<dbReference type="SUPFAM" id="SSF56300">
    <property type="entry name" value="Metallo-dependent phosphatases"/>
    <property type="match status" value="1"/>
</dbReference>
<dbReference type="InterPro" id="IPR029052">
    <property type="entry name" value="Metallo-depent_PP-like"/>
</dbReference>
<dbReference type="Gene3D" id="3.60.21.10">
    <property type="match status" value="1"/>
</dbReference>
<feature type="domain" description="Calcineurin-like phosphoesterase" evidence="1">
    <location>
        <begin position="12"/>
        <end position="237"/>
    </location>
</feature>
<proteinExistence type="predicted"/>
<accession>A0A0U1M3Y7</accession>
<dbReference type="Proteomes" id="UP000054383">
    <property type="component" value="Unassembled WGS sequence"/>
</dbReference>
<dbReference type="InterPro" id="IPR004843">
    <property type="entry name" value="Calcineurin-like_PHP"/>
</dbReference>
<dbReference type="OMA" id="IKTRICM"/>
<keyword evidence="3" id="KW-1185">Reference proteome</keyword>
<name>A0A0U1M3Y7_TALIS</name>
<dbReference type="InterPro" id="IPR051693">
    <property type="entry name" value="UPF0046_metallophosphoest"/>
</dbReference>
<evidence type="ECO:0000313" key="2">
    <source>
        <dbReference type="EMBL" id="CRG90303.1"/>
    </source>
</evidence>
<protein>
    <recommendedName>
        <fullName evidence="1">Calcineurin-like phosphoesterase domain-containing protein</fullName>
    </recommendedName>
</protein>
<dbReference type="Pfam" id="PF00149">
    <property type="entry name" value="Metallophos"/>
    <property type="match status" value="1"/>
</dbReference>
<dbReference type="GO" id="GO:0016787">
    <property type="term" value="F:hydrolase activity"/>
    <property type="evidence" value="ECO:0007669"/>
    <property type="project" value="InterPro"/>
</dbReference>
<reference evidence="2 3" key="1">
    <citation type="submission" date="2015-04" db="EMBL/GenBank/DDBJ databases">
        <authorList>
            <person name="Syromyatnikov M.Y."/>
            <person name="Popov V.N."/>
        </authorList>
    </citation>
    <scope>NUCLEOTIDE SEQUENCE [LARGE SCALE GENOMIC DNA]</scope>
    <source>
        <strain evidence="2">WF-38-12</strain>
    </source>
</reference>
<sequence>MDSTPRKTVKTRICMISDTHTHTPHPAPFTTKPYRHPLPSADVLLHAGDLTGIGRLAEHEIMVSMLKQASTELKLVIAGNHDITLDKEYYALRGVARHGSARVEDVDEIRRLYTNEEARQAGIVYMEEEVRTFSLQNGAQFTVYASPYTPEFCGWAFAYERDQDRFNPAAAETTQAGKFQAVNPVPLFPKVDIMLTHGPPLGILDTVEHGEKVGCEHLLRACGRARPRLHVFGHIHEGFGAVRHNWQTNTTEAVPRQDPETVQEQRSCYYNLSGEGDRPLSFGEETLFVNASVVTVRYHADNAPWVVDLDLPASQS</sequence>
<dbReference type="EMBL" id="CVMT01000007">
    <property type="protein sequence ID" value="CRG90303.1"/>
    <property type="molecule type" value="Genomic_DNA"/>
</dbReference>
<evidence type="ECO:0000259" key="1">
    <source>
        <dbReference type="Pfam" id="PF00149"/>
    </source>
</evidence>
<gene>
    <name evidence="2" type="ORF">PISL3812_07346</name>
</gene>